<dbReference type="SMART" id="SM00774">
    <property type="entry name" value="WRKY"/>
    <property type="match status" value="1"/>
</dbReference>
<evidence type="ECO:0000256" key="2">
    <source>
        <dbReference type="ARBA" id="ARBA00023015"/>
    </source>
</evidence>
<organism evidence="8 9">
    <name type="scientific">Iris pallida</name>
    <name type="common">Sweet iris</name>
    <dbReference type="NCBI Taxonomy" id="29817"/>
    <lineage>
        <taxon>Eukaryota</taxon>
        <taxon>Viridiplantae</taxon>
        <taxon>Streptophyta</taxon>
        <taxon>Embryophyta</taxon>
        <taxon>Tracheophyta</taxon>
        <taxon>Spermatophyta</taxon>
        <taxon>Magnoliopsida</taxon>
        <taxon>Liliopsida</taxon>
        <taxon>Asparagales</taxon>
        <taxon>Iridaceae</taxon>
        <taxon>Iridoideae</taxon>
        <taxon>Irideae</taxon>
        <taxon>Iris</taxon>
    </lineage>
</organism>
<comment type="caution">
    <text evidence="8">The sequence shown here is derived from an EMBL/GenBank/DDBJ whole genome shotgun (WGS) entry which is preliminary data.</text>
</comment>
<keyword evidence="4" id="KW-0804">Transcription</keyword>
<comment type="subcellular location">
    <subcellularLocation>
        <location evidence="1">Nucleus</location>
    </subcellularLocation>
</comment>
<dbReference type="Gene3D" id="2.20.25.80">
    <property type="entry name" value="WRKY domain"/>
    <property type="match status" value="1"/>
</dbReference>
<keyword evidence="3" id="KW-0238">DNA-binding</keyword>
<reference evidence="8" key="1">
    <citation type="journal article" date="2023" name="GigaByte">
        <title>Genome assembly of the bearded iris, Iris pallida Lam.</title>
        <authorList>
            <person name="Bruccoleri R.E."/>
            <person name="Oakeley E.J."/>
            <person name="Faust A.M.E."/>
            <person name="Altorfer M."/>
            <person name="Dessus-Babus S."/>
            <person name="Burckhardt D."/>
            <person name="Oertli M."/>
            <person name="Naumann U."/>
            <person name="Petersen F."/>
            <person name="Wong J."/>
        </authorList>
    </citation>
    <scope>NUCLEOTIDE SEQUENCE</scope>
    <source>
        <strain evidence="8">GSM-AAB239-AS_SAM_17_03QT</strain>
    </source>
</reference>
<dbReference type="Proteomes" id="UP001140949">
    <property type="component" value="Unassembled WGS sequence"/>
</dbReference>
<protein>
    <submittedName>
        <fullName evidence="8">WRKY transcription factor 29 isoform X2</fullName>
    </submittedName>
</protein>
<dbReference type="InterPro" id="IPR003657">
    <property type="entry name" value="WRKY_dom"/>
</dbReference>
<dbReference type="GO" id="GO:0005634">
    <property type="term" value="C:nucleus"/>
    <property type="evidence" value="ECO:0007669"/>
    <property type="project" value="UniProtKB-SubCell"/>
</dbReference>
<evidence type="ECO:0000256" key="4">
    <source>
        <dbReference type="ARBA" id="ARBA00023163"/>
    </source>
</evidence>
<keyword evidence="2" id="KW-0805">Transcription regulation</keyword>
<dbReference type="SUPFAM" id="SSF118290">
    <property type="entry name" value="WRKY DNA-binding domain"/>
    <property type="match status" value="1"/>
</dbReference>
<evidence type="ECO:0000256" key="1">
    <source>
        <dbReference type="ARBA" id="ARBA00004123"/>
    </source>
</evidence>
<dbReference type="GO" id="GO:0003700">
    <property type="term" value="F:DNA-binding transcription factor activity"/>
    <property type="evidence" value="ECO:0007669"/>
    <property type="project" value="InterPro"/>
</dbReference>
<dbReference type="InterPro" id="IPR036576">
    <property type="entry name" value="WRKY_dom_sf"/>
</dbReference>
<feature type="compositionally biased region" description="Basic and acidic residues" evidence="6">
    <location>
        <begin position="15"/>
        <end position="24"/>
    </location>
</feature>
<dbReference type="InterPro" id="IPR044810">
    <property type="entry name" value="WRKY_plant"/>
</dbReference>
<feature type="domain" description="WRKY" evidence="7">
    <location>
        <begin position="99"/>
        <end position="143"/>
    </location>
</feature>
<evidence type="ECO:0000313" key="8">
    <source>
        <dbReference type="EMBL" id="KAJ6842915.1"/>
    </source>
</evidence>
<dbReference type="EMBL" id="JANAVB010007399">
    <property type="protein sequence ID" value="KAJ6842915.1"/>
    <property type="molecule type" value="Genomic_DNA"/>
</dbReference>
<accession>A0AAX6HRK1</accession>
<proteinExistence type="predicted"/>
<evidence type="ECO:0000256" key="5">
    <source>
        <dbReference type="ARBA" id="ARBA00023242"/>
    </source>
</evidence>
<evidence type="ECO:0000313" key="9">
    <source>
        <dbReference type="Proteomes" id="UP001140949"/>
    </source>
</evidence>
<feature type="region of interest" description="Disordered" evidence="6">
    <location>
        <begin position="1"/>
        <end position="24"/>
    </location>
</feature>
<dbReference type="AlphaFoldDB" id="A0AAX6HRK1"/>
<evidence type="ECO:0000256" key="6">
    <source>
        <dbReference type="SAM" id="MobiDB-lite"/>
    </source>
</evidence>
<dbReference type="Pfam" id="PF03106">
    <property type="entry name" value="WRKY"/>
    <property type="match status" value="1"/>
</dbReference>
<dbReference type="PROSITE" id="PS50811">
    <property type="entry name" value="WRKY"/>
    <property type="match status" value="1"/>
</dbReference>
<reference evidence="8" key="2">
    <citation type="submission" date="2023-04" db="EMBL/GenBank/DDBJ databases">
        <authorList>
            <person name="Bruccoleri R.E."/>
            <person name="Oakeley E.J."/>
            <person name="Faust A.-M."/>
            <person name="Dessus-Babus S."/>
            <person name="Altorfer M."/>
            <person name="Burckhardt D."/>
            <person name="Oertli M."/>
            <person name="Naumann U."/>
            <person name="Petersen F."/>
            <person name="Wong J."/>
        </authorList>
    </citation>
    <scope>NUCLEOTIDE SEQUENCE</scope>
    <source>
        <strain evidence="8">GSM-AAB239-AS_SAM_17_03QT</strain>
        <tissue evidence="8">Leaf</tissue>
    </source>
</reference>
<gene>
    <name evidence="8" type="ORF">M6B38_299220</name>
</gene>
<evidence type="ECO:0000256" key="3">
    <source>
        <dbReference type="ARBA" id="ARBA00023125"/>
    </source>
</evidence>
<keyword evidence="5" id="KW-0539">Nucleus</keyword>
<dbReference type="GO" id="GO:0043565">
    <property type="term" value="F:sequence-specific DNA binding"/>
    <property type="evidence" value="ECO:0007669"/>
    <property type="project" value="InterPro"/>
</dbReference>
<name>A0AAX6HRK1_IRIPA</name>
<keyword evidence="9" id="KW-1185">Reference proteome</keyword>
<sequence length="311" mass="34879">MGSCKEVGKKVMASSKDKRESAGDDWEKALKKLKTAHEATGRLGYLLGTAVTWDDGSALETSTKLLQTILHGTEAGFSLLQAPRKAQRKQQQEIVSESLTVNPYADGHAWKKYGEKDIKDAIFRREYYRCSDEGCPATKTVEKKYEGYPPYFWVAYRNDHTCIISTNVVAFKQPSATVESNIPIIIKLPQLISFEQQESSNQHPEIFAPFNPPGSLPEQNISDIVHTTKQHINALVYEEHFEEWHQEAGEELLKPFTPPEEEDYDIYTKMLAPPHMISPALPSTFTSLHAAGCGGMYEGTTSIWGGSHRDI</sequence>
<dbReference type="PANTHER" id="PTHR31282">
    <property type="entry name" value="WRKY TRANSCRIPTION FACTOR 21-RELATED"/>
    <property type="match status" value="1"/>
</dbReference>
<evidence type="ECO:0000259" key="7">
    <source>
        <dbReference type="PROSITE" id="PS50811"/>
    </source>
</evidence>